<organism evidence="2 3">
    <name type="scientific">Acidovorax kalamii</name>
    <dbReference type="NCBI Taxonomy" id="2004485"/>
    <lineage>
        <taxon>Bacteria</taxon>
        <taxon>Pseudomonadati</taxon>
        <taxon>Pseudomonadota</taxon>
        <taxon>Betaproteobacteria</taxon>
        <taxon>Burkholderiales</taxon>
        <taxon>Comamonadaceae</taxon>
        <taxon>Acidovorax</taxon>
    </lineage>
</organism>
<name>A0A235EL49_9BURK</name>
<proteinExistence type="predicted"/>
<dbReference type="RefSeq" id="WP_094290711.1">
    <property type="nucleotide sequence ID" value="NZ_NOIG01000010.1"/>
</dbReference>
<evidence type="ECO:0000313" key="2">
    <source>
        <dbReference type="EMBL" id="OYD49297.1"/>
    </source>
</evidence>
<dbReference type="OrthoDB" id="877274at2"/>
<comment type="caution">
    <text evidence="2">The sequence shown here is derived from an EMBL/GenBank/DDBJ whole genome shotgun (WGS) entry which is preliminary data.</text>
</comment>
<evidence type="ECO:0000256" key="1">
    <source>
        <dbReference type="SAM" id="Phobius"/>
    </source>
</evidence>
<protein>
    <recommendedName>
        <fullName evidence="4">Transmembrane protein</fullName>
    </recommendedName>
</protein>
<reference evidence="2 3" key="1">
    <citation type="submission" date="2017-07" db="EMBL/GenBank/DDBJ databases">
        <title>Acidovorax KNDSW TSA 6 genome sequence and assembly.</title>
        <authorList>
            <person name="Mayilraj S."/>
        </authorList>
    </citation>
    <scope>NUCLEOTIDE SEQUENCE [LARGE SCALE GENOMIC DNA]</scope>
    <source>
        <strain evidence="2 3">KNDSW-TSA6</strain>
    </source>
</reference>
<gene>
    <name evidence="2" type="ORF">CBY09_16765</name>
</gene>
<dbReference type="Proteomes" id="UP000215441">
    <property type="component" value="Unassembled WGS sequence"/>
</dbReference>
<keyword evidence="1" id="KW-0472">Membrane</keyword>
<feature type="transmembrane region" description="Helical" evidence="1">
    <location>
        <begin position="139"/>
        <end position="157"/>
    </location>
</feature>
<sequence length="326" mass="35917">MIVANHWAEARRQHGLGRKKVTVQRWGWSDTSEAEAQAMADARADAALAQVLQDHATPRRERKVAYNGAEGVPIREEVLERHGDTVITRNTYGAHCLNTPDVLFADVDFATGASWKLHTVAAALLVVAVLLPARWVLGGWGFAVGILALLLFTSPLAKLLQRLAHALQGGPQAQAMAGLQAFVQQHPHWAVRVYRTPAGLRLLTTQGPVDPLSAEAQAFFSAVGADPLYVRMCTNQRCFRARLTGKPWRMGIDQHMRPRPGVWPVEPERLPQRQAWVQHYEQRAAQYAACHWLATVGSGAQHMAVLPVVELHDRLSGALEPARPLA</sequence>
<dbReference type="EMBL" id="NOIG01000010">
    <property type="protein sequence ID" value="OYD49297.1"/>
    <property type="molecule type" value="Genomic_DNA"/>
</dbReference>
<keyword evidence="1" id="KW-0812">Transmembrane</keyword>
<accession>A0A235EL49</accession>
<keyword evidence="1" id="KW-1133">Transmembrane helix</keyword>
<keyword evidence="3" id="KW-1185">Reference proteome</keyword>
<evidence type="ECO:0000313" key="3">
    <source>
        <dbReference type="Proteomes" id="UP000215441"/>
    </source>
</evidence>
<evidence type="ECO:0008006" key="4">
    <source>
        <dbReference type="Google" id="ProtNLM"/>
    </source>
</evidence>
<dbReference type="AlphaFoldDB" id="A0A235EL49"/>